<evidence type="ECO:0000256" key="7">
    <source>
        <dbReference type="ARBA" id="ARBA00023196"/>
    </source>
</evidence>
<protein>
    <submittedName>
        <fullName evidence="9">ATPase, F1 complex, gamma subunit</fullName>
    </submittedName>
</protein>
<dbReference type="Gramene" id="KVI06833">
    <property type="protein sequence ID" value="KVI06833"/>
    <property type="gene ID" value="Ccrd_014810"/>
</dbReference>
<gene>
    <name evidence="9" type="ORF">Ccrd_014810</name>
</gene>
<keyword evidence="3" id="KW-0813">Transport</keyword>
<evidence type="ECO:0000313" key="9">
    <source>
        <dbReference type="EMBL" id="KVI06833.1"/>
    </source>
</evidence>
<name>A0A103YD02_CYNCS</name>
<dbReference type="GO" id="GO:0009535">
    <property type="term" value="C:chloroplast thylakoid membrane"/>
    <property type="evidence" value="ECO:0007669"/>
    <property type="project" value="TreeGrafter"/>
</dbReference>
<feature type="non-terminal residue" evidence="9">
    <location>
        <position position="147"/>
    </location>
</feature>
<comment type="similarity">
    <text evidence="2">Belongs to the ATPase gamma chain family.</text>
</comment>
<evidence type="ECO:0000313" key="10">
    <source>
        <dbReference type="Proteomes" id="UP000243975"/>
    </source>
</evidence>
<accession>A0A103YD02</accession>
<keyword evidence="8" id="KW-0066">ATP synthesis</keyword>
<keyword evidence="5" id="KW-0406">Ion transport</keyword>
<dbReference type="OMA" id="CMPCVFI"/>
<dbReference type="STRING" id="59895.A0A103YD02"/>
<dbReference type="EMBL" id="LEKV01001573">
    <property type="protein sequence ID" value="KVI06833.1"/>
    <property type="molecule type" value="Genomic_DNA"/>
</dbReference>
<dbReference type="GO" id="GO:0045259">
    <property type="term" value="C:proton-transporting ATP synthase complex"/>
    <property type="evidence" value="ECO:0007669"/>
    <property type="project" value="UniProtKB-KW"/>
</dbReference>
<evidence type="ECO:0000256" key="3">
    <source>
        <dbReference type="ARBA" id="ARBA00022448"/>
    </source>
</evidence>
<dbReference type="InterPro" id="IPR000131">
    <property type="entry name" value="ATP_synth_F1_gsu"/>
</dbReference>
<comment type="caution">
    <text evidence="9">The sequence shown here is derived from an EMBL/GenBank/DDBJ whole genome shotgun (WGS) entry which is preliminary data.</text>
</comment>
<dbReference type="Gene3D" id="1.10.287.80">
    <property type="entry name" value="ATP synthase, gamma subunit, helix hairpin domain"/>
    <property type="match status" value="1"/>
</dbReference>
<dbReference type="PRINTS" id="PR00126">
    <property type="entry name" value="ATPASEGAMMA"/>
</dbReference>
<keyword evidence="7" id="KW-0139">CF(1)</keyword>
<keyword evidence="4" id="KW-0375">Hydrogen ion transport</keyword>
<comment type="subcellular location">
    <subcellularLocation>
        <location evidence="1">Membrane</location>
        <topology evidence="1">Peripheral membrane protein</topology>
    </subcellularLocation>
</comment>
<dbReference type="Proteomes" id="UP000243975">
    <property type="component" value="Unassembled WGS sequence"/>
</dbReference>
<evidence type="ECO:0000256" key="1">
    <source>
        <dbReference type="ARBA" id="ARBA00004170"/>
    </source>
</evidence>
<keyword evidence="6" id="KW-0472">Membrane</keyword>
<dbReference type="GO" id="GO:0046933">
    <property type="term" value="F:proton-transporting ATP synthase activity, rotational mechanism"/>
    <property type="evidence" value="ECO:0007669"/>
    <property type="project" value="InterPro"/>
</dbReference>
<dbReference type="PANTHER" id="PTHR11693">
    <property type="entry name" value="ATP SYNTHASE GAMMA CHAIN"/>
    <property type="match status" value="1"/>
</dbReference>
<dbReference type="AlphaFoldDB" id="A0A103YD02"/>
<evidence type="ECO:0000256" key="6">
    <source>
        <dbReference type="ARBA" id="ARBA00023136"/>
    </source>
</evidence>
<proteinExistence type="inferred from homology"/>
<dbReference type="SUPFAM" id="SSF52943">
    <property type="entry name" value="ATP synthase (F1-ATPase), gamma subunit"/>
    <property type="match status" value="1"/>
</dbReference>
<dbReference type="PANTHER" id="PTHR11693:SF42">
    <property type="entry name" value="ATP SYNTHASE GAMMA CHAIN 1, CHLOROPLASTIC"/>
    <property type="match status" value="1"/>
</dbReference>
<keyword evidence="10" id="KW-1185">Reference proteome</keyword>
<evidence type="ECO:0000256" key="2">
    <source>
        <dbReference type="ARBA" id="ARBA00007681"/>
    </source>
</evidence>
<dbReference type="Pfam" id="PF00231">
    <property type="entry name" value="ATP-synt"/>
    <property type="match status" value="1"/>
</dbReference>
<evidence type="ECO:0000256" key="8">
    <source>
        <dbReference type="ARBA" id="ARBA00023310"/>
    </source>
</evidence>
<evidence type="ECO:0000256" key="4">
    <source>
        <dbReference type="ARBA" id="ARBA00022781"/>
    </source>
</evidence>
<dbReference type="InterPro" id="IPR035968">
    <property type="entry name" value="ATP_synth_F1_ATPase_gsu"/>
</dbReference>
<sequence length="147" mass="16386">MQSSQLLLSSLLATEKRSEGMIKQKLPIFVNGQFIGIILDEFVVNNFQSVLLSIEGKLDVQRDKLMSKKEGFLPNMEFEQDPVQILDALMPLVLQESLASELAARMNAMSNATDNAIDLEKTLSNAYNRQRQSKITGEILEIVAGVE</sequence>
<evidence type="ECO:0000256" key="5">
    <source>
        <dbReference type="ARBA" id="ARBA00023065"/>
    </source>
</evidence>
<reference evidence="9 10" key="1">
    <citation type="journal article" date="2016" name="Sci. Rep.">
        <title>The genome sequence of the outbreeding globe artichoke constructed de novo incorporating a phase-aware low-pass sequencing strategy of F1 progeny.</title>
        <authorList>
            <person name="Scaglione D."/>
            <person name="Reyes-Chin-Wo S."/>
            <person name="Acquadro A."/>
            <person name="Froenicke L."/>
            <person name="Portis E."/>
            <person name="Beitel C."/>
            <person name="Tirone M."/>
            <person name="Mauro R."/>
            <person name="Lo Monaco A."/>
            <person name="Mauromicale G."/>
            <person name="Faccioli P."/>
            <person name="Cattivelli L."/>
            <person name="Rieseberg L."/>
            <person name="Michelmore R."/>
            <person name="Lanteri S."/>
        </authorList>
    </citation>
    <scope>NUCLEOTIDE SEQUENCE [LARGE SCALE GENOMIC DNA]</scope>
    <source>
        <strain evidence="9">2C</strain>
    </source>
</reference>
<organism evidence="9 10">
    <name type="scientific">Cynara cardunculus var. scolymus</name>
    <name type="common">Globe artichoke</name>
    <name type="synonym">Cynara scolymus</name>
    <dbReference type="NCBI Taxonomy" id="59895"/>
    <lineage>
        <taxon>Eukaryota</taxon>
        <taxon>Viridiplantae</taxon>
        <taxon>Streptophyta</taxon>
        <taxon>Embryophyta</taxon>
        <taxon>Tracheophyta</taxon>
        <taxon>Spermatophyta</taxon>
        <taxon>Magnoliopsida</taxon>
        <taxon>eudicotyledons</taxon>
        <taxon>Gunneridae</taxon>
        <taxon>Pentapetalae</taxon>
        <taxon>asterids</taxon>
        <taxon>campanulids</taxon>
        <taxon>Asterales</taxon>
        <taxon>Asteraceae</taxon>
        <taxon>Carduoideae</taxon>
        <taxon>Cardueae</taxon>
        <taxon>Carduinae</taxon>
        <taxon>Cynara</taxon>
    </lineage>
</organism>
<dbReference type="Gene3D" id="3.40.1380.10">
    <property type="match status" value="1"/>
</dbReference>